<evidence type="ECO:0000313" key="2">
    <source>
        <dbReference type="Proteomes" id="UP000675920"/>
    </source>
</evidence>
<organism evidence="2 3">
    <name type="scientific">Derxia gummosa DSM 723</name>
    <dbReference type="NCBI Taxonomy" id="1121388"/>
    <lineage>
        <taxon>Bacteria</taxon>
        <taxon>Pseudomonadati</taxon>
        <taxon>Pseudomonadota</taxon>
        <taxon>Betaproteobacteria</taxon>
        <taxon>Burkholderiales</taxon>
        <taxon>Alcaligenaceae</taxon>
        <taxon>Derxia</taxon>
    </lineage>
</organism>
<dbReference type="RefSeq" id="WP_156924371.1">
    <property type="nucleotide sequence ID" value="NZ_AXWS01000008.1"/>
</dbReference>
<protein>
    <recommendedName>
        <fullName evidence="1">DUF7931 domain-containing protein</fullName>
    </recommendedName>
</protein>
<feature type="domain" description="DUF7931" evidence="1">
    <location>
        <begin position="16"/>
        <end position="158"/>
    </location>
</feature>
<dbReference type="OrthoDB" id="8898236at2"/>
<evidence type="ECO:0000313" key="3">
    <source>
        <dbReference type="RefSeq" id="WP_156924371.1"/>
    </source>
</evidence>
<dbReference type="InterPro" id="IPR057691">
    <property type="entry name" value="DUF7931"/>
</dbReference>
<accession>A0A8B6XAT5</accession>
<name>A0A8B6XAT5_9BURK</name>
<sequence length="164" mass="18474">MNETPANSFEAFQLRSELQAVLLAAIGLARQELLFYDPDYTGWPMNDANMLAAIDQFLTSNRAAKLRLAARSNQHLLRDCPRLVSLLSRHSDRVQSACPTDVLALPAESLLIADSMHAMRLPDSSRPRGVFRRNDSGYALILRNRFDEIWQHCDARINVNPLGI</sequence>
<evidence type="ECO:0000259" key="1">
    <source>
        <dbReference type="Pfam" id="PF25559"/>
    </source>
</evidence>
<dbReference type="Pfam" id="PF25559">
    <property type="entry name" value="DUF7931"/>
    <property type="match status" value="1"/>
</dbReference>
<keyword evidence="2" id="KW-1185">Reference proteome</keyword>
<proteinExistence type="predicted"/>
<dbReference type="AlphaFoldDB" id="A0A8B6XAT5"/>
<reference evidence="3" key="1">
    <citation type="submission" date="2025-08" db="UniProtKB">
        <authorList>
            <consortium name="RefSeq"/>
        </authorList>
    </citation>
    <scope>IDENTIFICATION</scope>
</reference>
<dbReference type="Proteomes" id="UP000675920">
    <property type="component" value="Unplaced"/>
</dbReference>